<evidence type="ECO:0000313" key="1">
    <source>
        <dbReference type="EMBL" id="KAF3505774.1"/>
    </source>
</evidence>
<comment type="caution">
    <text evidence="1">The sequence shown here is derived from an EMBL/GenBank/DDBJ whole genome shotgun (WGS) entry which is preliminary data.</text>
</comment>
<evidence type="ECO:0000313" key="2">
    <source>
        <dbReference type="Proteomes" id="UP000712600"/>
    </source>
</evidence>
<accession>A0A8S9NM26</accession>
<reference evidence="1" key="1">
    <citation type="submission" date="2019-12" db="EMBL/GenBank/DDBJ databases">
        <title>Genome sequencing and annotation of Brassica cretica.</title>
        <authorList>
            <person name="Studholme D.J."/>
            <person name="Sarris P."/>
        </authorList>
    </citation>
    <scope>NUCLEOTIDE SEQUENCE</scope>
    <source>
        <strain evidence="1">PFS-109/04</strain>
        <tissue evidence="1">Leaf</tissue>
    </source>
</reference>
<organism evidence="1 2">
    <name type="scientific">Brassica cretica</name>
    <name type="common">Mustard</name>
    <dbReference type="NCBI Taxonomy" id="69181"/>
    <lineage>
        <taxon>Eukaryota</taxon>
        <taxon>Viridiplantae</taxon>
        <taxon>Streptophyta</taxon>
        <taxon>Embryophyta</taxon>
        <taxon>Tracheophyta</taxon>
        <taxon>Spermatophyta</taxon>
        <taxon>Magnoliopsida</taxon>
        <taxon>eudicotyledons</taxon>
        <taxon>Gunneridae</taxon>
        <taxon>Pentapetalae</taxon>
        <taxon>rosids</taxon>
        <taxon>malvids</taxon>
        <taxon>Brassicales</taxon>
        <taxon>Brassicaceae</taxon>
        <taxon>Brassiceae</taxon>
        <taxon>Brassica</taxon>
    </lineage>
</organism>
<gene>
    <name evidence="1" type="ORF">F2Q69_00000385</name>
</gene>
<name>A0A8S9NM26_BRACR</name>
<protein>
    <submittedName>
        <fullName evidence="1">Uncharacterized protein</fullName>
    </submittedName>
</protein>
<proteinExistence type="predicted"/>
<dbReference type="EMBL" id="QGKX02001521">
    <property type="protein sequence ID" value="KAF3505774.1"/>
    <property type="molecule type" value="Genomic_DNA"/>
</dbReference>
<dbReference type="Proteomes" id="UP000712600">
    <property type="component" value="Unassembled WGS sequence"/>
</dbReference>
<sequence>MITEAEMEAAQHLMELSDEETSLDIIKKRKIEELFGKDDVYQDQCTKEMVIVRVLSSNKKRKKIRTLESIYKATRPMRVVIR</sequence>
<dbReference type="AlphaFoldDB" id="A0A8S9NM26"/>